<dbReference type="PANTHER" id="PTHR33677:SF3">
    <property type="entry name" value="COPPER-SENSING TRANSCRIPTIONAL REPRESSOR RICR"/>
    <property type="match status" value="1"/>
</dbReference>
<dbReference type="GO" id="GO:0045892">
    <property type="term" value="P:negative regulation of DNA-templated transcription"/>
    <property type="evidence" value="ECO:0007669"/>
    <property type="project" value="UniProtKB-ARBA"/>
</dbReference>
<dbReference type="InterPro" id="IPR038390">
    <property type="entry name" value="Metal_Tscrpt_repr_sf"/>
</dbReference>
<dbReference type="Gene3D" id="1.20.58.1000">
    <property type="entry name" value="Metal-sensitive repressor, helix protomer"/>
    <property type="match status" value="1"/>
</dbReference>
<keyword evidence="1" id="KW-0238">DNA-binding</keyword>
<gene>
    <name evidence="1" type="ORF">SAMN02745190_02202</name>
</gene>
<dbReference type="Proteomes" id="UP000184404">
    <property type="component" value="Unassembled WGS sequence"/>
</dbReference>
<dbReference type="PANTHER" id="PTHR33677">
    <property type="entry name" value="TRANSCRIPTIONAL REPRESSOR FRMR-RELATED"/>
    <property type="match status" value="1"/>
</dbReference>
<protein>
    <submittedName>
        <fullName evidence="1">DNA-binding transcriptional regulator, FrmR family</fullName>
    </submittedName>
</protein>
<accession>A0A1M5A4H4</accession>
<dbReference type="Pfam" id="PF02583">
    <property type="entry name" value="Trns_repr_metal"/>
    <property type="match status" value="1"/>
</dbReference>
<keyword evidence="2" id="KW-1185">Reference proteome</keyword>
<reference evidence="1 2" key="1">
    <citation type="submission" date="2016-11" db="EMBL/GenBank/DDBJ databases">
        <authorList>
            <person name="Jaros S."/>
            <person name="Januszkiewicz K."/>
            <person name="Wedrychowicz H."/>
        </authorList>
    </citation>
    <scope>NUCLEOTIDE SEQUENCE [LARGE SCALE GENOMIC DNA]</scope>
    <source>
        <strain evidence="1 2">DSM 10502</strain>
    </source>
</reference>
<dbReference type="EMBL" id="FQUG01000010">
    <property type="protein sequence ID" value="SHF25171.1"/>
    <property type="molecule type" value="Genomic_DNA"/>
</dbReference>
<proteinExistence type="predicted"/>
<dbReference type="CDD" id="cd10156">
    <property type="entry name" value="FpFrmR-Cterm-like_DUF156"/>
    <property type="match status" value="1"/>
</dbReference>
<dbReference type="InterPro" id="IPR003735">
    <property type="entry name" value="Metal_Tscrpt_repr"/>
</dbReference>
<evidence type="ECO:0000313" key="1">
    <source>
        <dbReference type="EMBL" id="SHF25171.1"/>
    </source>
</evidence>
<dbReference type="GO" id="GO:0046872">
    <property type="term" value="F:metal ion binding"/>
    <property type="evidence" value="ECO:0007669"/>
    <property type="project" value="InterPro"/>
</dbReference>
<dbReference type="STRING" id="1123243.SAMN02745190_02202"/>
<dbReference type="GO" id="GO:0003677">
    <property type="term" value="F:DNA binding"/>
    <property type="evidence" value="ECO:0007669"/>
    <property type="project" value="UniProtKB-KW"/>
</dbReference>
<name>A0A1M5A4H4_9FIRM</name>
<organism evidence="1 2">
    <name type="scientific">Schwartzia succinivorans DSM 10502</name>
    <dbReference type="NCBI Taxonomy" id="1123243"/>
    <lineage>
        <taxon>Bacteria</taxon>
        <taxon>Bacillati</taxon>
        <taxon>Bacillota</taxon>
        <taxon>Negativicutes</taxon>
        <taxon>Selenomonadales</taxon>
        <taxon>Selenomonadaceae</taxon>
        <taxon>Schwartzia</taxon>
    </lineage>
</organism>
<dbReference type="AlphaFoldDB" id="A0A1M5A4H4"/>
<sequence length="145" mass="16456">MFLKNKYPIGVLDKYRMGVYYAKQEVLTMQDEMKSKKIKDTEAASEGAVCSHCARIKVRSSGEYKKLINRLNRIEGQIRGIRGMVEKNAYCPDILVQSAAVTAAVHAFNRELLANHIRSCVSEDIRAGKDETVDELVKLLEKFMK</sequence>
<evidence type="ECO:0000313" key="2">
    <source>
        <dbReference type="Proteomes" id="UP000184404"/>
    </source>
</evidence>